<feature type="transmembrane region" description="Helical" evidence="1">
    <location>
        <begin position="57"/>
        <end position="81"/>
    </location>
</feature>
<keyword evidence="1" id="KW-1133">Transmembrane helix</keyword>
<organism evidence="4 5">
    <name type="scientific">Blautia hansenii</name>
    <name type="common">Ruminococcus hansenii</name>
    <dbReference type="NCBI Taxonomy" id="1322"/>
    <lineage>
        <taxon>Bacteria</taxon>
        <taxon>Bacillati</taxon>
        <taxon>Bacillota</taxon>
        <taxon>Clostridia</taxon>
        <taxon>Lachnospirales</taxon>
        <taxon>Lachnospiraceae</taxon>
        <taxon>Blautia</taxon>
    </lineage>
</organism>
<keyword evidence="1" id="KW-0472">Membrane</keyword>
<dbReference type="SUPFAM" id="SSF54427">
    <property type="entry name" value="NTF2-like"/>
    <property type="match status" value="1"/>
</dbReference>
<reference evidence="4 5" key="1">
    <citation type="journal article" date="2020" name="Cell Host Microbe">
        <title>Functional and Genomic Variation between Human-Derived Isolates of Lachnospiraceae Reveals Inter- and Intra-Species Diversity.</title>
        <authorList>
            <person name="Sorbara M.T."/>
            <person name="Littmann E.R."/>
            <person name="Fontana E."/>
            <person name="Moody T.U."/>
            <person name="Kohout C.E."/>
            <person name="Gjonbalaj M."/>
            <person name="Eaton V."/>
            <person name="Seok R."/>
            <person name="Leiner I.M."/>
            <person name="Pamer E.G."/>
        </authorList>
    </citation>
    <scope>NUCLEOTIDE SEQUENCE [LARGE SCALE GENOMIC DNA]</scope>
    <source>
        <strain evidence="4 5">MSK.15.26</strain>
    </source>
</reference>
<feature type="chain" id="PRO_5046285557" evidence="2">
    <location>
        <begin position="25"/>
        <end position="245"/>
    </location>
</feature>
<dbReference type="RefSeq" id="WP_173749105.1">
    <property type="nucleotide sequence ID" value="NZ_JAAITA010000008.1"/>
</dbReference>
<evidence type="ECO:0000256" key="2">
    <source>
        <dbReference type="SAM" id="SignalP"/>
    </source>
</evidence>
<dbReference type="SMART" id="SM00978">
    <property type="entry name" value="Tim44"/>
    <property type="match status" value="1"/>
</dbReference>
<keyword evidence="2" id="KW-0732">Signal</keyword>
<accession>A0ABX2IAA5</accession>
<keyword evidence="5" id="KW-1185">Reference proteome</keyword>
<dbReference type="InterPro" id="IPR032710">
    <property type="entry name" value="NTF2-like_dom_sf"/>
</dbReference>
<gene>
    <name evidence="4" type="ORF">G5A70_07790</name>
</gene>
<dbReference type="Pfam" id="PF04280">
    <property type="entry name" value="Tim44"/>
    <property type="match status" value="1"/>
</dbReference>
<protein>
    <submittedName>
        <fullName evidence="4">Tim44 domain-containing protein</fullName>
    </submittedName>
</protein>
<comment type="caution">
    <text evidence="4">The sequence shown here is derived from an EMBL/GenBank/DDBJ whole genome shotgun (WGS) entry which is preliminary data.</text>
</comment>
<dbReference type="Proteomes" id="UP000822142">
    <property type="component" value="Unassembled WGS sequence"/>
</dbReference>
<proteinExistence type="predicted"/>
<feature type="domain" description="Tim44-like" evidence="3">
    <location>
        <begin position="93"/>
        <end position="234"/>
    </location>
</feature>
<evidence type="ECO:0000259" key="3">
    <source>
        <dbReference type="SMART" id="SM00978"/>
    </source>
</evidence>
<evidence type="ECO:0000256" key="1">
    <source>
        <dbReference type="SAM" id="Phobius"/>
    </source>
</evidence>
<feature type="signal peptide" evidence="2">
    <location>
        <begin position="1"/>
        <end position="24"/>
    </location>
</feature>
<sequence length="245" mass="27568">MKKKGMILGILCILLCLCAVPVWARAGGGGSSGGGGGSAGGSSYHSGRSSGGGTSDIVSAAQFGLGVFVASGGAGAAVLLLKARRARRRTHRAMAVFSESGRNWDYREVQKQVEESYFQIQECWRRMDVTYGVPYMSERLQKDFNVKLQWMHMRGEEVVQKKVKLLSAIPVGVQDEEGEDQDVIWYLIHGKMTGFYINKNTREIIRGKNRPEAFFEYWKFVYRNERWVLDEIKQKEEIDIDAFHV</sequence>
<evidence type="ECO:0000313" key="4">
    <source>
        <dbReference type="EMBL" id="NSJ86077.1"/>
    </source>
</evidence>
<name>A0ABX2IAA5_BLAHA</name>
<dbReference type="EMBL" id="JAAITA010000008">
    <property type="protein sequence ID" value="NSJ86077.1"/>
    <property type="molecule type" value="Genomic_DNA"/>
</dbReference>
<keyword evidence="1" id="KW-0812">Transmembrane</keyword>
<dbReference type="InterPro" id="IPR007379">
    <property type="entry name" value="Tim44-like_dom"/>
</dbReference>
<evidence type="ECO:0000313" key="5">
    <source>
        <dbReference type="Proteomes" id="UP000822142"/>
    </source>
</evidence>